<name>A0A0B7NUK4_PROFF</name>
<dbReference type="GeneID" id="61221254"/>
<dbReference type="KEGG" id="pfre:RM25_2064"/>
<protein>
    <recommendedName>
        <fullName evidence="2">Aspartate/glutamate racemase family protein</fullName>
    </recommendedName>
</protein>
<dbReference type="NCBIfam" id="NF005679">
    <property type="entry name" value="PRK07475.1"/>
    <property type="match status" value="1"/>
</dbReference>
<accession>A0A0B7NUK4</accession>
<reference evidence="1" key="1">
    <citation type="submission" date="2014-08" db="EMBL/GenBank/DDBJ databases">
        <authorList>
            <person name="Falentin Helene"/>
        </authorList>
    </citation>
    <scope>NUCLEOTIDE SEQUENCE</scope>
</reference>
<dbReference type="RefSeq" id="WP_013162016.1">
    <property type="nucleotide sequence ID" value="NZ_CP010341.1"/>
</dbReference>
<dbReference type="PATRIC" id="fig|66712.6.peg.2109"/>
<organism evidence="1">
    <name type="scientific">Propionibacterium freudenreichii subsp. freudenreichii</name>
    <dbReference type="NCBI Taxonomy" id="66712"/>
    <lineage>
        <taxon>Bacteria</taxon>
        <taxon>Bacillati</taxon>
        <taxon>Actinomycetota</taxon>
        <taxon>Actinomycetes</taxon>
        <taxon>Propionibacteriales</taxon>
        <taxon>Propionibacteriaceae</taxon>
        <taxon>Propionibacterium</taxon>
    </lineage>
</organism>
<evidence type="ECO:0000313" key="1">
    <source>
        <dbReference type="EMBL" id="CEP27600.1"/>
    </source>
</evidence>
<dbReference type="InterPro" id="IPR001920">
    <property type="entry name" value="Asp/Glu_race"/>
</dbReference>
<dbReference type="AlphaFoldDB" id="A0A0B7NUK4"/>
<dbReference type="Gene3D" id="3.40.50.1860">
    <property type="match status" value="1"/>
</dbReference>
<proteinExistence type="predicted"/>
<dbReference type="GO" id="GO:0016855">
    <property type="term" value="F:racemase and epimerase activity, acting on amino acids and derivatives"/>
    <property type="evidence" value="ECO:0007669"/>
    <property type="project" value="InterPro"/>
</dbReference>
<sequence>MNATSPYGYLAPGQPIGKVSMAPGQNIAGYHVGIIYIEDVWYPMVPGNVVNASTWEFPVLLQPVRGIDIPALFGPEHKDLSKPVLEACRELEQRGVRAISSACGFFGRYQAKIAPKLGVPAALSSLVQIPWIRTVLPGRKIAVLTADSDSLDPEILEACGVTDTSDLVFCGFQYEPQFSAINQHRGSFDNNQVEHELVSAAEEACRDPEVGVILLECSDMPPYAAAIQAAVGVPVFDFTTLIRWLNGAVAQRPYGGWV</sequence>
<gene>
    <name evidence="1" type="ORF">PFCIRM138_04320</name>
</gene>
<evidence type="ECO:0008006" key="2">
    <source>
        <dbReference type="Google" id="ProtNLM"/>
    </source>
</evidence>
<dbReference type="EMBL" id="LM676439">
    <property type="protein sequence ID" value="CEP27600.1"/>
    <property type="molecule type" value="Genomic_DNA"/>
</dbReference>